<dbReference type="InterPro" id="IPR036259">
    <property type="entry name" value="MFS_trans_sf"/>
</dbReference>
<dbReference type="RefSeq" id="WP_034988676.1">
    <property type="nucleotide sequence ID" value="NZ_AYZF01000008.1"/>
</dbReference>
<feature type="transmembrane region" description="Helical" evidence="1">
    <location>
        <begin position="145"/>
        <end position="165"/>
    </location>
</feature>
<dbReference type="Proteomes" id="UP000050961">
    <property type="component" value="Unassembled WGS sequence"/>
</dbReference>
<dbReference type="AlphaFoldDB" id="A0A023CXP0"/>
<dbReference type="Pfam" id="PF22564">
    <property type="entry name" value="HAAS"/>
    <property type="match status" value="1"/>
</dbReference>
<dbReference type="SUPFAM" id="SSF103473">
    <property type="entry name" value="MFS general substrate transporter"/>
    <property type="match status" value="1"/>
</dbReference>
<reference evidence="2 3" key="1">
    <citation type="journal article" date="2015" name="Genome Announc.">
        <title>Expanding the biotechnology potential of lactobacilli through comparative genomics of 213 strains and associated genera.</title>
        <authorList>
            <person name="Sun Z."/>
            <person name="Harris H.M."/>
            <person name="McCann A."/>
            <person name="Guo C."/>
            <person name="Argimon S."/>
            <person name="Zhang W."/>
            <person name="Yang X."/>
            <person name="Jeffery I.B."/>
            <person name="Cooney J.C."/>
            <person name="Kagawa T.F."/>
            <person name="Liu W."/>
            <person name="Song Y."/>
            <person name="Salvetti E."/>
            <person name="Wrobel A."/>
            <person name="Rasinkangas P."/>
            <person name="Parkhill J."/>
            <person name="Rea M.C."/>
            <person name="O'Sullivan O."/>
            <person name="Ritari J."/>
            <person name="Douillard F.P."/>
            <person name="Paul Ross R."/>
            <person name="Yang R."/>
            <person name="Briner A.E."/>
            <person name="Felis G.E."/>
            <person name="de Vos W.M."/>
            <person name="Barrangou R."/>
            <person name="Klaenhammer T.R."/>
            <person name="Caufield P.W."/>
            <person name="Cui Y."/>
            <person name="Zhang H."/>
            <person name="O'Toole P.W."/>
        </authorList>
    </citation>
    <scope>NUCLEOTIDE SEQUENCE [LARGE SCALE GENOMIC DNA]</scope>
    <source>
        <strain evidence="2 3">DSM 21376</strain>
    </source>
</reference>
<evidence type="ECO:0000256" key="1">
    <source>
        <dbReference type="SAM" id="Phobius"/>
    </source>
</evidence>
<proteinExistence type="predicted"/>
<accession>A0A023CXP0</accession>
<dbReference type="OrthoDB" id="2242293at2"/>
<organism evidence="2 3">
    <name type="scientific">Liquorilactobacillus sucicola DSM 21376 = JCM 15457</name>
    <dbReference type="NCBI Taxonomy" id="1423806"/>
    <lineage>
        <taxon>Bacteria</taxon>
        <taxon>Bacillati</taxon>
        <taxon>Bacillota</taxon>
        <taxon>Bacilli</taxon>
        <taxon>Lactobacillales</taxon>
        <taxon>Lactobacillaceae</taxon>
        <taxon>Liquorilactobacillus</taxon>
    </lineage>
</organism>
<evidence type="ECO:0000313" key="3">
    <source>
        <dbReference type="Proteomes" id="UP000050961"/>
    </source>
</evidence>
<feature type="transmembrane region" description="Helical" evidence="1">
    <location>
        <begin position="118"/>
        <end position="138"/>
    </location>
</feature>
<evidence type="ECO:0000313" key="2">
    <source>
        <dbReference type="EMBL" id="KRN07095.1"/>
    </source>
</evidence>
<gene>
    <name evidence="2" type="ORF">FD15_GL000664</name>
</gene>
<feature type="transmembrane region" description="Helical" evidence="1">
    <location>
        <begin position="86"/>
        <end position="112"/>
    </location>
</feature>
<name>A0A023CXP0_9LACO</name>
<keyword evidence="1" id="KW-1133">Transmembrane helix</keyword>
<dbReference type="EMBL" id="AYZF01000008">
    <property type="protein sequence ID" value="KRN07095.1"/>
    <property type="molecule type" value="Genomic_DNA"/>
</dbReference>
<dbReference type="STRING" id="1423806.FD15_GL000664"/>
<comment type="caution">
    <text evidence="2">The sequence shown here is derived from an EMBL/GenBank/DDBJ whole genome shotgun (WGS) entry which is preliminary data.</text>
</comment>
<keyword evidence="1" id="KW-0812">Transmembrane</keyword>
<dbReference type="PATRIC" id="fig|1423806.3.peg.676"/>
<protein>
    <submittedName>
        <fullName evidence="2">Membrane protein</fullName>
    </submittedName>
</protein>
<keyword evidence="3" id="KW-1185">Reference proteome</keyword>
<feature type="transmembrane region" description="Helical" evidence="1">
    <location>
        <begin position="171"/>
        <end position="191"/>
    </location>
</feature>
<sequence length="202" mass="22612">MKASHGYLSELEHYLSPLTSEEKDDAINFYSEYIEDAGLQTKEDIERKLGTARQLSRKILADHSIKVDEDNRQKNKKTSPRSNSKMIWIIILAIISAPMTLGIGGVLLLLIMVAILTAAIVAVAGLATLIVVMAMCLYTGALLLFTHWTVGMFYLGCGLTALGVLLVAVPLLYWLCSVIMQIVANFARYLYRRFSKRRQREV</sequence>
<keyword evidence="1" id="KW-0472">Membrane</keyword>
<dbReference type="eggNOG" id="COG4709">
    <property type="taxonomic scope" value="Bacteria"/>
</dbReference>